<keyword evidence="10 20" id="KW-0378">Hydrolase</keyword>
<dbReference type="Pfam" id="PF17900">
    <property type="entry name" value="Peptidase_M1_N"/>
    <property type="match status" value="1"/>
</dbReference>
<comment type="cofactor">
    <cofactor evidence="19 20">
        <name>Zn(2+)</name>
        <dbReference type="ChEBI" id="CHEBI:29105"/>
    </cofactor>
    <text evidence="19 20">Binds 1 zinc ion per subunit.</text>
</comment>
<dbReference type="InterPro" id="IPR045357">
    <property type="entry name" value="Aminopeptidase_N-like_N"/>
</dbReference>
<evidence type="ECO:0000256" key="6">
    <source>
        <dbReference type="ARBA" id="ARBA00022670"/>
    </source>
</evidence>
<keyword evidence="16" id="KW-0325">Glycoprotein</keyword>
<evidence type="ECO:0000256" key="19">
    <source>
        <dbReference type="PIRSR" id="PIRSR634016-3"/>
    </source>
</evidence>
<feature type="binding site" evidence="19">
    <location>
        <position position="409"/>
    </location>
    <ligand>
        <name>Zn(2+)</name>
        <dbReference type="ChEBI" id="CHEBI:29105"/>
        <note>catalytic</note>
    </ligand>
</feature>
<evidence type="ECO:0000256" key="5">
    <source>
        <dbReference type="ARBA" id="ARBA00022622"/>
    </source>
</evidence>
<organism evidence="24 25">
    <name type="scientific">Aromia moschata</name>
    <dbReference type="NCBI Taxonomy" id="1265417"/>
    <lineage>
        <taxon>Eukaryota</taxon>
        <taxon>Metazoa</taxon>
        <taxon>Ecdysozoa</taxon>
        <taxon>Arthropoda</taxon>
        <taxon>Hexapoda</taxon>
        <taxon>Insecta</taxon>
        <taxon>Pterygota</taxon>
        <taxon>Neoptera</taxon>
        <taxon>Endopterygota</taxon>
        <taxon>Coleoptera</taxon>
        <taxon>Polyphaga</taxon>
        <taxon>Cucujiformia</taxon>
        <taxon>Chrysomeloidea</taxon>
        <taxon>Cerambycidae</taxon>
        <taxon>Cerambycinae</taxon>
        <taxon>Callichromatini</taxon>
        <taxon>Aromia</taxon>
    </lineage>
</organism>
<keyword evidence="4" id="KW-1003">Cell membrane</keyword>
<keyword evidence="12" id="KW-0735">Signal-anchor</keyword>
<dbReference type="EMBL" id="JAPWTK010000008">
    <property type="protein sequence ID" value="KAJ8960400.1"/>
    <property type="molecule type" value="Genomic_DNA"/>
</dbReference>
<dbReference type="PANTHER" id="PTHR11533">
    <property type="entry name" value="PROTEASE M1 ZINC METALLOPROTEASE"/>
    <property type="match status" value="1"/>
</dbReference>
<protein>
    <recommendedName>
        <fullName evidence="20">Aminopeptidase</fullName>
        <ecNumber evidence="20">3.4.11.-</ecNumber>
    </recommendedName>
</protein>
<dbReference type="CDD" id="cd09601">
    <property type="entry name" value="M1_APN-Q_like"/>
    <property type="match status" value="1"/>
</dbReference>
<keyword evidence="7 20" id="KW-0812">Transmembrane</keyword>
<dbReference type="EC" id="3.4.11.-" evidence="20"/>
<dbReference type="Pfam" id="PF01433">
    <property type="entry name" value="Peptidase_M1"/>
    <property type="match status" value="2"/>
</dbReference>
<evidence type="ECO:0000256" key="9">
    <source>
        <dbReference type="ARBA" id="ARBA00022729"/>
    </source>
</evidence>
<evidence type="ECO:0000256" key="3">
    <source>
        <dbReference type="ARBA" id="ARBA00010136"/>
    </source>
</evidence>
<keyword evidence="14 20" id="KW-0482">Metalloprotease</keyword>
<keyword evidence="5" id="KW-0336">GPI-anchor</keyword>
<feature type="domain" description="Peptidase M1 membrane alanine aminopeptidase" evidence="21">
    <location>
        <begin position="337"/>
        <end position="445"/>
    </location>
</feature>
<feature type="active site" description="Proton acceptor" evidence="18">
    <location>
        <position position="410"/>
    </location>
</feature>
<keyword evidence="20" id="KW-0031">Aminopeptidase</keyword>
<dbReference type="InterPro" id="IPR050344">
    <property type="entry name" value="Peptidase_M1_aminopeptidases"/>
</dbReference>
<comment type="caution">
    <text evidence="24">The sequence shown here is derived from an EMBL/GenBank/DDBJ whole genome shotgun (WGS) entry which is preliminary data.</text>
</comment>
<feature type="binding site" evidence="19">
    <location>
        <position position="413"/>
    </location>
    <ligand>
        <name>Zn(2+)</name>
        <dbReference type="ChEBI" id="CHEBI:29105"/>
        <note>catalytic</note>
    </ligand>
</feature>
<keyword evidence="6 20" id="KW-0645">Protease</keyword>
<dbReference type="InterPro" id="IPR014782">
    <property type="entry name" value="Peptidase_M1_dom"/>
</dbReference>
<dbReference type="AlphaFoldDB" id="A0AAV8Z995"/>
<dbReference type="GO" id="GO:0043171">
    <property type="term" value="P:peptide catabolic process"/>
    <property type="evidence" value="ECO:0007669"/>
    <property type="project" value="TreeGrafter"/>
</dbReference>
<dbReference type="Gene3D" id="1.10.390.10">
    <property type="entry name" value="Neutral Protease Domain 2"/>
    <property type="match status" value="2"/>
</dbReference>
<evidence type="ECO:0000256" key="13">
    <source>
        <dbReference type="ARBA" id="ARBA00022989"/>
    </source>
</evidence>
<dbReference type="Gene3D" id="3.30.2010.30">
    <property type="match status" value="1"/>
</dbReference>
<evidence type="ECO:0000256" key="12">
    <source>
        <dbReference type="ARBA" id="ARBA00022968"/>
    </source>
</evidence>
<evidence type="ECO:0000256" key="15">
    <source>
        <dbReference type="ARBA" id="ARBA00023136"/>
    </source>
</evidence>
<feature type="domain" description="ERAP1-like C-terminal" evidence="22">
    <location>
        <begin position="822"/>
        <end position="936"/>
    </location>
</feature>
<evidence type="ECO:0000259" key="21">
    <source>
        <dbReference type="Pfam" id="PF01433"/>
    </source>
</evidence>
<comment type="subcellular location">
    <subcellularLocation>
        <location evidence="2">Cell membrane</location>
        <topology evidence="2">Lipid-anchor</topology>
        <topology evidence="2">GPI-anchor</topology>
    </subcellularLocation>
    <subcellularLocation>
        <location evidence="1">Membrane</location>
        <topology evidence="1">Single-pass type II membrane protein</topology>
    </subcellularLocation>
</comment>
<dbReference type="GO" id="GO:0006508">
    <property type="term" value="P:proteolysis"/>
    <property type="evidence" value="ECO:0007669"/>
    <property type="project" value="UniProtKB-KW"/>
</dbReference>
<dbReference type="Pfam" id="PF11838">
    <property type="entry name" value="ERAP1_C"/>
    <property type="match status" value="2"/>
</dbReference>
<dbReference type="GO" id="GO:0005615">
    <property type="term" value="C:extracellular space"/>
    <property type="evidence" value="ECO:0007669"/>
    <property type="project" value="TreeGrafter"/>
</dbReference>
<keyword evidence="15 20" id="KW-0472">Membrane</keyword>
<dbReference type="GO" id="GO:0070006">
    <property type="term" value="F:metalloaminopeptidase activity"/>
    <property type="evidence" value="ECO:0007669"/>
    <property type="project" value="TreeGrafter"/>
</dbReference>
<dbReference type="GO" id="GO:0005737">
    <property type="term" value="C:cytoplasm"/>
    <property type="evidence" value="ECO:0007669"/>
    <property type="project" value="TreeGrafter"/>
</dbReference>
<feature type="binding site" evidence="19">
    <location>
        <position position="432"/>
    </location>
    <ligand>
        <name>Zn(2+)</name>
        <dbReference type="ChEBI" id="CHEBI:29105"/>
        <note>catalytic</note>
    </ligand>
</feature>
<keyword evidence="11 19" id="KW-0862">Zinc</keyword>
<evidence type="ECO:0000259" key="22">
    <source>
        <dbReference type="Pfam" id="PF11838"/>
    </source>
</evidence>
<dbReference type="GO" id="GO:0042277">
    <property type="term" value="F:peptide binding"/>
    <property type="evidence" value="ECO:0007669"/>
    <property type="project" value="TreeGrafter"/>
</dbReference>
<evidence type="ECO:0000256" key="7">
    <source>
        <dbReference type="ARBA" id="ARBA00022692"/>
    </source>
</evidence>
<gene>
    <name evidence="24" type="ORF">NQ318_013680</name>
</gene>
<dbReference type="InterPro" id="IPR042097">
    <property type="entry name" value="Aminopeptidase_N-like_N_sf"/>
</dbReference>
<dbReference type="Proteomes" id="UP001162162">
    <property type="component" value="Unassembled WGS sequence"/>
</dbReference>
<dbReference type="FunFam" id="2.60.40.1910:FF:000008">
    <property type="entry name" value="Aminopeptidase"/>
    <property type="match status" value="1"/>
</dbReference>
<dbReference type="Gene3D" id="2.60.40.1910">
    <property type="match status" value="1"/>
</dbReference>
<evidence type="ECO:0000256" key="17">
    <source>
        <dbReference type="ARBA" id="ARBA00023288"/>
    </source>
</evidence>
<evidence type="ECO:0000256" key="2">
    <source>
        <dbReference type="ARBA" id="ARBA00004609"/>
    </source>
</evidence>
<keyword evidence="17" id="KW-0449">Lipoprotein</keyword>
<evidence type="ECO:0000259" key="23">
    <source>
        <dbReference type="Pfam" id="PF17900"/>
    </source>
</evidence>
<evidence type="ECO:0000256" key="11">
    <source>
        <dbReference type="ARBA" id="ARBA00022833"/>
    </source>
</evidence>
<evidence type="ECO:0000256" key="1">
    <source>
        <dbReference type="ARBA" id="ARBA00004606"/>
    </source>
</evidence>
<evidence type="ECO:0000313" key="25">
    <source>
        <dbReference type="Proteomes" id="UP001162162"/>
    </source>
</evidence>
<dbReference type="PRINTS" id="PR00756">
    <property type="entry name" value="ALADIPTASE"/>
</dbReference>
<proteinExistence type="inferred from homology"/>
<accession>A0AAV8Z995</accession>
<dbReference type="SUPFAM" id="SSF63737">
    <property type="entry name" value="Leukotriene A4 hydrolase N-terminal domain"/>
    <property type="match status" value="1"/>
</dbReference>
<comment type="similarity">
    <text evidence="3 20">Belongs to the peptidase M1 family.</text>
</comment>
<evidence type="ECO:0000256" key="14">
    <source>
        <dbReference type="ARBA" id="ARBA00023049"/>
    </source>
</evidence>
<dbReference type="Gene3D" id="2.60.40.1730">
    <property type="entry name" value="tricorn interacting facor f3 domain"/>
    <property type="match status" value="1"/>
</dbReference>
<dbReference type="InterPro" id="IPR001930">
    <property type="entry name" value="Peptidase_M1"/>
</dbReference>
<keyword evidence="25" id="KW-1185">Reference proteome</keyword>
<dbReference type="InterPro" id="IPR024571">
    <property type="entry name" value="ERAP1-like_C_dom"/>
</dbReference>
<keyword evidence="9" id="KW-0732">Signal</keyword>
<feature type="transmembrane region" description="Helical" evidence="20">
    <location>
        <begin position="65"/>
        <end position="89"/>
    </location>
</feature>
<dbReference type="InterPro" id="IPR027268">
    <property type="entry name" value="Peptidase_M4/M1_CTD_sf"/>
</dbReference>
<evidence type="ECO:0000256" key="10">
    <source>
        <dbReference type="ARBA" id="ARBA00022801"/>
    </source>
</evidence>
<dbReference type="FunFam" id="2.60.40.1730:FF:000012">
    <property type="entry name" value="Aminopeptidase N"/>
    <property type="match status" value="1"/>
</dbReference>
<dbReference type="GO" id="GO:0005886">
    <property type="term" value="C:plasma membrane"/>
    <property type="evidence" value="ECO:0007669"/>
    <property type="project" value="UniProtKB-SubCell"/>
</dbReference>
<dbReference type="GO" id="GO:0008270">
    <property type="term" value="F:zinc ion binding"/>
    <property type="evidence" value="ECO:0007669"/>
    <property type="project" value="UniProtKB-UniRule"/>
</dbReference>
<keyword evidence="13 20" id="KW-1133">Transmembrane helix</keyword>
<sequence length="963" mass="111418">MTKETEAKYKFEYFPRVCFRYVDDIFAVFDIKAISVPSADLENNHNQKKYTINRIPGGKLEISRLLCVLLIIGTILLAILIGLLAYFLIPANCTEDKLIANNEIEDRLPRNVEPTHYRLQLVPDFYNSSISGAVTISLNALEETDTIVFHVNDIMINSNSLSVRPTTGDSTPIEIESQEYENDYKYKVVLKDNLKKDTPYQLETKFVSKFNDHLMGMYKVQYNDSFGNDKYIANTQFAPTDARRVFPCFDEPSFKSKFTISIARSYNMTSLSNMPQQSSDISTEKEATYWDHYPETPKMPTYSVAFIISNFKQRPIVKSSISIWTRDDTSVQAQTEYAANIAPRILRYFENYFNISFALPKLSLVALPELGYTAMENWGLITFREDQLLYDPNNSIKSDKRNIAAILAHEIAHQWFGNLVTPKWWNDVWLNEGFATYFQYKGANHRIFHTFSISSTVIGACLIRMMNHFLGEETFKGGIIKYLKNHENGNVEHKNLLDSLTQEAHDNGILPENETVNDIMASWIEKPGFPVVTVVANYEKNQLFLSQKRFYFTSKNEESFWWVPLSFTTNKEADFSNAKPKFWLKGEQKITEDVQLDKWYLLNINQTGYFIVNYDEKNWRALSENIMTFPPNVRAQLIGDSMDLAKANLLGYEIPLQMIAKMAIYDSDIAPVPTTVALNKLKFLDEMLSGTSAFGNFEVFHETIFKDTYQKVNFDPKLDDFIKRTILEWSCRSPISKCAQTFMGHFRNLYFRHQNVEPALRPRVYCAAVMDGERNWAFMYQRYLFSTSFAERECTCRCLGMHQRQMVTVFKTSKECGKLLKQALVFGRKSRMSERYLDKLIDDSGIPSQEANGVFASVARNPIGTPIAFDFLRNNWNDLLNRYGDGFNILAEMVRSLAYNMNTEFQLNELKRFRDNIRANASTASFALDTTIETVRGNVEWMRKNYDHVDKWLTSYKNHFSSP</sequence>
<reference evidence="24" key="1">
    <citation type="journal article" date="2023" name="Insect Mol. Biol.">
        <title>Genome sequencing provides insights into the evolution of gene families encoding plant cell wall-degrading enzymes in longhorned beetles.</title>
        <authorList>
            <person name="Shin N.R."/>
            <person name="Okamura Y."/>
            <person name="Kirsch R."/>
            <person name="Pauchet Y."/>
        </authorList>
    </citation>
    <scope>NUCLEOTIDE SEQUENCE</scope>
    <source>
        <strain evidence="24">AMC_N1</strain>
    </source>
</reference>
<name>A0AAV8Z995_9CUCU</name>
<dbReference type="Gene3D" id="1.25.50.20">
    <property type="match status" value="1"/>
</dbReference>
<feature type="domain" description="ERAP1-like C-terminal" evidence="22">
    <location>
        <begin position="599"/>
        <end position="802"/>
    </location>
</feature>
<evidence type="ECO:0000256" key="20">
    <source>
        <dbReference type="RuleBase" id="RU364040"/>
    </source>
</evidence>
<dbReference type="InterPro" id="IPR034016">
    <property type="entry name" value="M1_APN-typ"/>
</dbReference>
<keyword evidence="8 19" id="KW-0479">Metal-binding</keyword>
<feature type="domain" description="Aminopeptidase N-like N-terminal" evidence="23">
    <location>
        <begin position="114"/>
        <end position="302"/>
    </location>
</feature>
<evidence type="ECO:0000256" key="8">
    <source>
        <dbReference type="ARBA" id="ARBA00022723"/>
    </source>
</evidence>
<feature type="domain" description="Peptidase M1 membrane alanine aminopeptidase" evidence="21">
    <location>
        <begin position="450"/>
        <end position="523"/>
    </location>
</feature>
<evidence type="ECO:0000256" key="18">
    <source>
        <dbReference type="PIRSR" id="PIRSR634016-1"/>
    </source>
</evidence>
<evidence type="ECO:0000313" key="24">
    <source>
        <dbReference type="EMBL" id="KAJ8960400.1"/>
    </source>
</evidence>
<evidence type="ECO:0000256" key="4">
    <source>
        <dbReference type="ARBA" id="ARBA00022475"/>
    </source>
</evidence>
<evidence type="ECO:0000256" key="16">
    <source>
        <dbReference type="ARBA" id="ARBA00023180"/>
    </source>
</evidence>
<dbReference type="PANTHER" id="PTHR11533:SF294">
    <property type="entry name" value="THYROTROPIN-RELEASING HORMONE-DEGRADING ECTOENZYME"/>
    <property type="match status" value="1"/>
</dbReference>
<dbReference type="GO" id="GO:0098552">
    <property type="term" value="C:side of membrane"/>
    <property type="evidence" value="ECO:0007669"/>
    <property type="project" value="UniProtKB-KW"/>
</dbReference>
<dbReference type="SUPFAM" id="SSF55486">
    <property type="entry name" value="Metalloproteases ('zincins'), catalytic domain"/>
    <property type="match status" value="1"/>
</dbReference>